<proteinExistence type="predicted"/>
<dbReference type="Proteomes" id="UP000595140">
    <property type="component" value="Unassembled WGS sequence"/>
</dbReference>
<dbReference type="EMBL" id="OOIL02005815">
    <property type="protein sequence ID" value="VFQ95858.1"/>
    <property type="molecule type" value="Genomic_DNA"/>
</dbReference>
<evidence type="ECO:0000313" key="2">
    <source>
        <dbReference type="Proteomes" id="UP000595140"/>
    </source>
</evidence>
<accession>A0A484N6J6</accession>
<sequence>VGHFTQLDPFPMLRLQRIWLLLLIVR</sequence>
<evidence type="ECO:0000313" key="1">
    <source>
        <dbReference type="EMBL" id="VFQ95858.1"/>
    </source>
</evidence>
<gene>
    <name evidence="1" type="ORF">CCAM_LOCUS37634</name>
</gene>
<dbReference type="AlphaFoldDB" id="A0A484N6J6"/>
<keyword evidence="2" id="KW-1185">Reference proteome</keyword>
<protein>
    <submittedName>
        <fullName evidence="1">Uncharacterized protein</fullName>
    </submittedName>
</protein>
<reference evidence="1 2" key="1">
    <citation type="submission" date="2018-04" db="EMBL/GenBank/DDBJ databases">
        <authorList>
            <person name="Vogel A."/>
        </authorList>
    </citation>
    <scope>NUCLEOTIDE SEQUENCE [LARGE SCALE GENOMIC DNA]</scope>
</reference>
<organism evidence="1 2">
    <name type="scientific">Cuscuta campestris</name>
    <dbReference type="NCBI Taxonomy" id="132261"/>
    <lineage>
        <taxon>Eukaryota</taxon>
        <taxon>Viridiplantae</taxon>
        <taxon>Streptophyta</taxon>
        <taxon>Embryophyta</taxon>
        <taxon>Tracheophyta</taxon>
        <taxon>Spermatophyta</taxon>
        <taxon>Magnoliopsida</taxon>
        <taxon>eudicotyledons</taxon>
        <taxon>Gunneridae</taxon>
        <taxon>Pentapetalae</taxon>
        <taxon>asterids</taxon>
        <taxon>lamiids</taxon>
        <taxon>Solanales</taxon>
        <taxon>Convolvulaceae</taxon>
        <taxon>Cuscuteae</taxon>
        <taxon>Cuscuta</taxon>
        <taxon>Cuscuta subgen. Grammica</taxon>
        <taxon>Cuscuta sect. Cleistogrammica</taxon>
    </lineage>
</organism>
<name>A0A484N6J6_9ASTE</name>
<feature type="non-terminal residue" evidence="1">
    <location>
        <position position="1"/>
    </location>
</feature>